<reference evidence="1" key="1">
    <citation type="submission" date="2022-07" db="EMBL/GenBank/DDBJ databases">
        <title>Phylogenomic reconstructions and comparative analyses of Kickxellomycotina fungi.</title>
        <authorList>
            <person name="Reynolds N.K."/>
            <person name="Stajich J.E."/>
            <person name="Barry K."/>
            <person name="Grigoriev I.V."/>
            <person name="Crous P."/>
            <person name="Smith M.E."/>
        </authorList>
    </citation>
    <scope>NUCLEOTIDE SEQUENCE</scope>
    <source>
        <strain evidence="1">NRRL 5244</strain>
    </source>
</reference>
<protein>
    <submittedName>
        <fullName evidence="1">Uncharacterized protein</fullName>
    </submittedName>
</protein>
<dbReference type="EMBL" id="JANBPW010001350">
    <property type="protein sequence ID" value="KAJ1944918.1"/>
    <property type="molecule type" value="Genomic_DNA"/>
</dbReference>
<dbReference type="Proteomes" id="UP001150603">
    <property type="component" value="Unassembled WGS sequence"/>
</dbReference>
<proteinExistence type="predicted"/>
<evidence type="ECO:0000313" key="2">
    <source>
        <dbReference type="Proteomes" id="UP001150603"/>
    </source>
</evidence>
<gene>
    <name evidence="1" type="ORF">FBU59_002465</name>
</gene>
<keyword evidence="2" id="KW-1185">Reference proteome</keyword>
<sequence>MSNNRDHVEEVVEWVAVNDYEFYTHVYKSTIQPPKATLTLVHGISEHVDRYADLARHFARSGIQVIGFDQRGFGKTGKRNNDLGDNGGIDNVAKDIAAMNALIGIDGVKHFLFGHSMGGLNVLNFCSFHGDGRVTGVVAQSPALRPGKPLMPTPEVLEVFRSGKFDRSVIMKTNIKEEYLCDNQDELAKLADDKDMIDFCAVGTMADINNAGTDVIKNANAFNVPVLLAHGDGDMATDAKGSKAFFEGLPASLDKNIKIYENCPFHEIHFQEDISPELIALYTQWILARAGSSAAVL</sequence>
<evidence type="ECO:0000313" key="1">
    <source>
        <dbReference type="EMBL" id="KAJ1944918.1"/>
    </source>
</evidence>
<name>A0ACC1JB28_9FUNG</name>
<accession>A0ACC1JB28</accession>
<organism evidence="1 2">
    <name type="scientific">Linderina macrospora</name>
    <dbReference type="NCBI Taxonomy" id="4868"/>
    <lineage>
        <taxon>Eukaryota</taxon>
        <taxon>Fungi</taxon>
        <taxon>Fungi incertae sedis</taxon>
        <taxon>Zoopagomycota</taxon>
        <taxon>Kickxellomycotina</taxon>
        <taxon>Kickxellomycetes</taxon>
        <taxon>Kickxellales</taxon>
        <taxon>Kickxellaceae</taxon>
        <taxon>Linderina</taxon>
    </lineage>
</organism>
<comment type="caution">
    <text evidence="1">The sequence shown here is derived from an EMBL/GenBank/DDBJ whole genome shotgun (WGS) entry which is preliminary data.</text>
</comment>